<dbReference type="CDD" id="cd04301">
    <property type="entry name" value="NAT_SF"/>
    <property type="match status" value="1"/>
</dbReference>
<organism evidence="2 3">
    <name type="scientific">Pseudomonas phage 201phi2-1</name>
    <name type="common">Pseudomonas chlororaphis phage 201phi2-1</name>
    <dbReference type="NCBI Taxonomy" id="198110"/>
    <lineage>
        <taxon>Viruses</taxon>
        <taxon>Duplodnaviria</taxon>
        <taxon>Heunggongvirae</taxon>
        <taxon>Uroviricota</taxon>
        <taxon>Caudoviricetes</taxon>
        <taxon>Chimalliviridae</taxon>
        <taxon>Serwervirus</taxon>
        <taxon>Serwervirus 201phi21</taxon>
    </lineage>
</organism>
<evidence type="ECO:0000313" key="2">
    <source>
        <dbReference type="EMBL" id="ABY62875.1"/>
    </source>
</evidence>
<feature type="domain" description="N-acetyltransferase" evidence="1">
    <location>
        <begin position="3"/>
        <end position="127"/>
    </location>
</feature>
<evidence type="ECO:0000313" key="3">
    <source>
        <dbReference type="Proteomes" id="UP000002421"/>
    </source>
</evidence>
<gene>
    <name evidence="2" type="ORF">201phi2-1p042</name>
</gene>
<dbReference type="GO" id="GO:0016747">
    <property type="term" value="F:acyltransferase activity, transferring groups other than amino-acyl groups"/>
    <property type="evidence" value="ECO:0007669"/>
    <property type="project" value="InterPro"/>
</dbReference>
<protein>
    <recommendedName>
        <fullName evidence="1">N-acetyltransferase domain-containing protein</fullName>
    </recommendedName>
</protein>
<dbReference type="InterPro" id="IPR000182">
    <property type="entry name" value="GNAT_dom"/>
</dbReference>
<proteinExistence type="predicted"/>
<dbReference type="Pfam" id="PF00583">
    <property type="entry name" value="Acetyltransf_1"/>
    <property type="match status" value="1"/>
</dbReference>
<evidence type="ECO:0000259" key="1">
    <source>
        <dbReference type="PROSITE" id="PS51186"/>
    </source>
</evidence>
<dbReference type="EMBL" id="EU197055">
    <property type="protein sequence ID" value="ABY62875.1"/>
    <property type="molecule type" value="Genomic_DNA"/>
</dbReference>
<dbReference type="SUPFAM" id="SSF55729">
    <property type="entry name" value="Acyl-CoA N-acyltransferases (Nat)"/>
    <property type="match status" value="1"/>
</dbReference>
<dbReference type="InterPro" id="IPR016181">
    <property type="entry name" value="Acyl_CoA_acyltransferase"/>
</dbReference>
<dbReference type="PROSITE" id="PS51186">
    <property type="entry name" value="GNAT"/>
    <property type="match status" value="1"/>
</dbReference>
<dbReference type="Proteomes" id="UP000002421">
    <property type="component" value="Segment"/>
</dbReference>
<dbReference type="Gene3D" id="3.40.630.30">
    <property type="match status" value="1"/>
</dbReference>
<organismHost>
    <name type="scientific">Pseudomonas chlororaphis</name>
    <dbReference type="NCBI Taxonomy" id="587753"/>
</organismHost>
<dbReference type="KEGG" id="vg:6372694"/>
<name>B3FK17_BP201</name>
<dbReference type="RefSeq" id="YP_001956767.1">
    <property type="nucleotide sequence ID" value="NC_010821.1"/>
</dbReference>
<keyword evidence="3" id="KW-1185">Reference proteome</keyword>
<accession>B3FK17</accession>
<reference evidence="2 3" key="1">
    <citation type="journal article" date="2008" name="Virology">
        <title>Characterization of Pseudomonas chlororaphis myovirus 201varphi2-1 via genomic sequencing, mass spectrometry, and electron microscopy.</title>
        <authorList>
            <person name="Thomas J.A."/>
            <person name="Rolando M.R."/>
            <person name="Carroll C.A."/>
            <person name="Shen P.S."/>
            <person name="Belnap D.M."/>
            <person name="Weintraub S.T."/>
            <person name="Serwer P."/>
            <person name="Hardies S.C."/>
        </authorList>
    </citation>
    <scope>NUCLEOTIDE SEQUENCE</scope>
</reference>
<sequence>MKHDVQEVTTQTVLDYITLNREESDAPWVQSVMDSKTVKMLLCNGEYARQRKAYGMFLGGTMIGYAVVHRPSETLDLLHIAEDFREMGYAKAFLRELDITAVAVDPRNTRAINLYTDLGYELDFIEE</sequence>